<dbReference type="InterPro" id="IPR011009">
    <property type="entry name" value="Kinase-like_dom_sf"/>
</dbReference>
<comment type="caution">
    <text evidence="2">The sequence shown here is derived from an EMBL/GenBank/DDBJ whole genome shotgun (WGS) entry which is preliminary data.</text>
</comment>
<evidence type="ECO:0000256" key="1">
    <source>
        <dbReference type="SAM" id="MobiDB-lite"/>
    </source>
</evidence>
<protein>
    <submittedName>
        <fullName evidence="2">DgyrCDS7611</fullName>
    </submittedName>
</protein>
<keyword evidence="3" id="KW-1185">Reference proteome</keyword>
<evidence type="ECO:0000313" key="3">
    <source>
        <dbReference type="Proteomes" id="UP000549394"/>
    </source>
</evidence>
<gene>
    <name evidence="2" type="ORF">DGYR_LOCUS7237</name>
</gene>
<sequence>MDDGEMIKYESLIPEELLSVARIPEKQNSKRTDSLAPSKGICHYKITYPHDSSIRTAHLKLFNPQLQNEWRQEVNAISKLNNKDSRIVQYYWTNYRNPFSKIIHEATGDQTDFKCSLICHEFFPMGTVTDYLDKFPMMDEAIHELVMETTKAVECLHSNDIVHNNLTLSSMFVRKKGKGLTIVLGNLENSGEALAERRQDAFRSDLRAFSNIVLELLSRIKSDSKETVLKPAQPSPSAIWTIPERRKVFMGTTDLCSRMYDKRDLPPLFENEEDSTTKVAGKSDERKVKTPSLKNHVTYPDSVHSNDVDSGLGGSVHCPNLEEYKTKANIETPGCRHTMYDFAESDCYSILGAYIQRYKTLSSETPDFTSLPESDVDELQLKDESGQTLKINGVDLQTARV</sequence>
<dbReference type="Proteomes" id="UP000549394">
    <property type="component" value="Unassembled WGS sequence"/>
</dbReference>
<organism evidence="2 3">
    <name type="scientific">Dimorphilus gyrociliatus</name>
    <dbReference type="NCBI Taxonomy" id="2664684"/>
    <lineage>
        <taxon>Eukaryota</taxon>
        <taxon>Metazoa</taxon>
        <taxon>Spiralia</taxon>
        <taxon>Lophotrochozoa</taxon>
        <taxon>Annelida</taxon>
        <taxon>Polychaeta</taxon>
        <taxon>Polychaeta incertae sedis</taxon>
        <taxon>Dinophilidae</taxon>
        <taxon>Dimorphilus</taxon>
    </lineage>
</organism>
<proteinExistence type="predicted"/>
<feature type="region of interest" description="Disordered" evidence="1">
    <location>
        <begin position="267"/>
        <end position="289"/>
    </location>
</feature>
<dbReference type="SUPFAM" id="SSF56112">
    <property type="entry name" value="Protein kinase-like (PK-like)"/>
    <property type="match status" value="1"/>
</dbReference>
<dbReference type="OrthoDB" id="6163056at2759"/>
<evidence type="ECO:0000313" key="2">
    <source>
        <dbReference type="EMBL" id="CAD5118936.1"/>
    </source>
</evidence>
<dbReference type="AlphaFoldDB" id="A0A7I8VSI1"/>
<dbReference type="EMBL" id="CAJFCJ010000009">
    <property type="protein sequence ID" value="CAD5118936.1"/>
    <property type="molecule type" value="Genomic_DNA"/>
</dbReference>
<accession>A0A7I8VSI1</accession>
<dbReference type="Gene3D" id="1.10.510.10">
    <property type="entry name" value="Transferase(Phosphotransferase) domain 1"/>
    <property type="match status" value="1"/>
</dbReference>
<reference evidence="2 3" key="1">
    <citation type="submission" date="2020-08" db="EMBL/GenBank/DDBJ databases">
        <authorList>
            <person name="Hejnol A."/>
        </authorList>
    </citation>
    <scope>NUCLEOTIDE SEQUENCE [LARGE SCALE GENOMIC DNA]</scope>
</reference>
<name>A0A7I8VSI1_9ANNE</name>